<protein>
    <recommendedName>
        <fullName evidence="1">NADH-ubiquinone oxidoreductase chain 6</fullName>
        <ecNumber evidence="1">7.1.1.2</ecNumber>
    </recommendedName>
</protein>
<dbReference type="Pfam" id="PF00499">
    <property type="entry name" value="Oxidored_q3"/>
    <property type="match status" value="1"/>
</dbReference>
<geneLocation type="mitochondrion" evidence="2"/>
<dbReference type="PANTHER" id="PTHR33269:SF17">
    <property type="entry name" value="NADH-UBIQUINONE OXIDOREDUCTASE CHAIN 6"/>
    <property type="match status" value="1"/>
</dbReference>
<comment type="function">
    <text evidence="1">Core subunit of the mitochondrial membrane respiratory chain NADH dehydrogenase (Complex I) which catalyzes electron transfer from NADH through the respiratory chain, using ubiquinone as an electron acceptor. Essential for the catalytic activity and assembly of complex I.</text>
</comment>
<feature type="transmembrane region" description="Helical" evidence="1">
    <location>
        <begin position="145"/>
        <end position="166"/>
    </location>
</feature>
<dbReference type="InterPro" id="IPR001457">
    <property type="entry name" value="NADH_UbQ/plastoQ_OxRdtase_su6"/>
</dbReference>
<dbReference type="RefSeq" id="YP_009245586.1">
    <property type="nucleotide sequence ID" value="NC_029886.1"/>
</dbReference>
<keyword evidence="1" id="KW-0249">Electron transport</keyword>
<keyword evidence="1" id="KW-1278">Translocase</keyword>
<dbReference type="GeneID" id="27217994"/>
<feature type="transmembrane region" description="Helical" evidence="1">
    <location>
        <begin position="6"/>
        <end position="23"/>
    </location>
</feature>
<dbReference type="NCBIfam" id="NF005164">
    <property type="entry name" value="PRK06638.1-4"/>
    <property type="match status" value="1"/>
</dbReference>
<keyword evidence="1" id="KW-0520">NAD</keyword>
<keyword evidence="1" id="KW-1133">Transmembrane helix</keyword>
<keyword evidence="1" id="KW-0830">Ubiquinone</keyword>
<dbReference type="AlphaFoldDB" id="A0A146I6H0"/>
<keyword evidence="1 2" id="KW-0496">Mitochondrion</keyword>
<evidence type="ECO:0000313" key="2">
    <source>
        <dbReference type="EMBL" id="BAU71438.1"/>
    </source>
</evidence>
<organism evidence="2">
    <name type="scientific">Diphylleia rotans</name>
    <dbReference type="NCBI Taxonomy" id="190327"/>
    <lineage>
        <taxon>Eukaryota</taxon>
        <taxon>CRuMs</taxon>
        <taxon>Collodictyonidae</taxon>
        <taxon>Diphylleia</taxon>
    </lineage>
</organism>
<proteinExistence type="inferred from homology"/>
<dbReference type="GO" id="GO:0031966">
    <property type="term" value="C:mitochondrial membrane"/>
    <property type="evidence" value="ECO:0007669"/>
    <property type="project" value="UniProtKB-SubCell"/>
</dbReference>
<dbReference type="Gene3D" id="1.20.120.1200">
    <property type="entry name" value="NADH-ubiquinone/plastoquinone oxidoreductase chain 6, subunit NuoJ"/>
    <property type="match status" value="1"/>
</dbReference>
<feature type="transmembrane region" description="Helical" evidence="1">
    <location>
        <begin position="53"/>
        <end position="75"/>
    </location>
</feature>
<comment type="similarity">
    <text evidence="1">Belongs to the complex I subunit 6 family.</text>
</comment>
<dbReference type="InterPro" id="IPR042106">
    <property type="entry name" value="Nuo/plastoQ_OxRdtase_6_NuoJ"/>
</dbReference>
<comment type="catalytic activity">
    <reaction evidence="1">
        <text>a ubiquinone + NADH + 5 H(+)(in) = a ubiquinol + NAD(+) + 4 H(+)(out)</text>
        <dbReference type="Rhea" id="RHEA:29091"/>
        <dbReference type="Rhea" id="RHEA-COMP:9565"/>
        <dbReference type="Rhea" id="RHEA-COMP:9566"/>
        <dbReference type="ChEBI" id="CHEBI:15378"/>
        <dbReference type="ChEBI" id="CHEBI:16389"/>
        <dbReference type="ChEBI" id="CHEBI:17976"/>
        <dbReference type="ChEBI" id="CHEBI:57540"/>
        <dbReference type="ChEBI" id="CHEBI:57945"/>
        <dbReference type="EC" id="7.1.1.2"/>
    </reaction>
</comment>
<name>A0A146I6H0_9EUKA</name>
<reference evidence="2" key="1">
    <citation type="submission" date="2015-10" db="EMBL/GenBank/DDBJ databases">
        <title>The mitochondrial genome of Diphylleia rotans.</title>
        <authorList>
            <person name="Kamikawa R."/>
            <person name="Roger A.J."/>
        </authorList>
    </citation>
    <scope>NUCLEOTIDE SEQUENCE</scope>
    <source>
        <strain evidence="2">NIES-3764</strain>
    </source>
</reference>
<sequence length="197" mass="21859">MLDIAAHFFAGLMIISSIMVIGSRNPIHSIFFLILVFFNASALLLMLEVEFLALLLLVVYVGAVAVLFLFVVMMLNLHLSILSQNFFYYLPFGGLAGAIFLFELRSAFLRFAPSSVPNISGGHLEWVDFFDSFSLPFGLVLYTEYALLLIIASLILLLAMLGAIVLTGTQHSKKKLGSYKQDISEQIAREATITRRA</sequence>
<accession>A0A146I6H0</accession>
<keyword evidence="1" id="KW-0812">Transmembrane</keyword>
<gene>
    <name evidence="2" type="primary">nad6</name>
</gene>
<feature type="transmembrane region" description="Helical" evidence="1">
    <location>
        <begin position="30"/>
        <end position="47"/>
    </location>
</feature>
<keyword evidence="1" id="KW-0679">Respiratory chain</keyword>
<dbReference type="GO" id="GO:0008137">
    <property type="term" value="F:NADH dehydrogenase (ubiquinone) activity"/>
    <property type="evidence" value="ECO:0007669"/>
    <property type="project" value="UniProtKB-UniRule"/>
</dbReference>
<feature type="transmembrane region" description="Helical" evidence="1">
    <location>
        <begin position="87"/>
        <end position="108"/>
    </location>
</feature>
<dbReference type="PANTHER" id="PTHR33269">
    <property type="entry name" value="NADH-UBIQUINONE OXIDOREDUCTASE CHAIN 6"/>
    <property type="match status" value="1"/>
</dbReference>
<comment type="subcellular location">
    <subcellularLocation>
        <location evidence="1">Mitochondrion membrane</location>
        <topology evidence="1">Multi-pass membrane protein</topology>
    </subcellularLocation>
</comment>
<keyword evidence="1" id="KW-0472">Membrane</keyword>
<evidence type="ECO:0000256" key="1">
    <source>
        <dbReference type="RuleBase" id="RU004430"/>
    </source>
</evidence>
<keyword evidence="1" id="KW-0813">Transport</keyword>
<dbReference type="EMBL" id="AP015014">
    <property type="protein sequence ID" value="BAU71438.1"/>
    <property type="molecule type" value="Genomic_DNA"/>
</dbReference>
<dbReference type="EC" id="7.1.1.2" evidence="1"/>